<organism evidence="1 2">
    <name type="scientific">Candidatus Spechtbacteria bacterium RIFCSPHIGHO2_01_FULL_43_30</name>
    <dbReference type="NCBI Taxonomy" id="1802158"/>
    <lineage>
        <taxon>Bacteria</taxon>
        <taxon>Candidatus Spechtiibacteriota</taxon>
    </lineage>
</organism>
<accession>A0A1G2H5C0</accession>
<protein>
    <submittedName>
        <fullName evidence="1">Uncharacterized protein</fullName>
    </submittedName>
</protein>
<proteinExistence type="predicted"/>
<comment type="caution">
    <text evidence="1">The sequence shown here is derived from an EMBL/GenBank/DDBJ whole genome shotgun (WGS) entry which is preliminary data.</text>
</comment>
<dbReference type="AlphaFoldDB" id="A0A1G2H5C0"/>
<sequence>MAHRRIFTILAYIPIVFGFLATSSYAQDSYAFSELYDATCSNACVAAGGTPISQTAEGGTHASAQALGLVGFNDFVWLDFGSRAIKNGSCSNSYVTQLNPPSAICVCGK</sequence>
<dbReference type="STRING" id="1802158.A2827_02995"/>
<reference evidence="1 2" key="1">
    <citation type="journal article" date="2016" name="Nat. Commun.">
        <title>Thousands of microbial genomes shed light on interconnected biogeochemical processes in an aquifer system.</title>
        <authorList>
            <person name="Anantharaman K."/>
            <person name="Brown C.T."/>
            <person name="Hug L.A."/>
            <person name="Sharon I."/>
            <person name="Castelle C.J."/>
            <person name="Probst A.J."/>
            <person name="Thomas B.C."/>
            <person name="Singh A."/>
            <person name="Wilkins M.J."/>
            <person name="Karaoz U."/>
            <person name="Brodie E.L."/>
            <person name="Williams K.H."/>
            <person name="Hubbard S.S."/>
            <person name="Banfield J.F."/>
        </authorList>
    </citation>
    <scope>NUCLEOTIDE SEQUENCE [LARGE SCALE GENOMIC DNA]</scope>
</reference>
<dbReference type="Proteomes" id="UP000177932">
    <property type="component" value="Unassembled WGS sequence"/>
</dbReference>
<name>A0A1G2H5C0_9BACT</name>
<gene>
    <name evidence="1" type="ORF">A2827_02995</name>
</gene>
<dbReference type="EMBL" id="MHOD01000028">
    <property type="protein sequence ID" value="OGZ57549.1"/>
    <property type="molecule type" value="Genomic_DNA"/>
</dbReference>
<evidence type="ECO:0000313" key="2">
    <source>
        <dbReference type="Proteomes" id="UP000177932"/>
    </source>
</evidence>
<evidence type="ECO:0000313" key="1">
    <source>
        <dbReference type="EMBL" id="OGZ57549.1"/>
    </source>
</evidence>